<dbReference type="Pfam" id="PF23571">
    <property type="entry name" value="GH3_M"/>
    <property type="match status" value="1"/>
</dbReference>
<dbReference type="Pfam" id="PF03321">
    <property type="entry name" value="GH3"/>
    <property type="match status" value="1"/>
</dbReference>
<evidence type="ECO:0000313" key="3">
    <source>
        <dbReference type="EMBL" id="TCV85920.1"/>
    </source>
</evidence>
<evidence type="ECO:0000259" key="2">
    <source>
        <dbReference type="Pfam" id="PF23572"/>
    </source>
</evidence>
<dbReference type="PANTHER" id="PTHR31901:SF9">
    <property type="entry name" value="GH3 DOMAIN-CONTAINING PROTEIN"/>
    <property type="match status" value="1"/>
</dbReference>
<dbReference type="GO" id="GO:0005737">
    <property type="term" value="C:cytoplasm"/>
    <property type="evidence" value="ECO:0007669"/>
    <property type="project" value="TreeGrafter"/>
</dbReference>
<reference evidence="3 4" key="1">
    <citation type="submission" date="2019-03" db="EMBL/GenBank/DDBJ databases">
        <title>Genomic Encyclopedia of Type Strains, Phase IV (KMG-IV): sequencing the most valuable type-strain genomes for metagenomic binning, comparative biology and taxonomic classification.</title>
        <authorList>
            <person name="Goeker M."/>
        </authorList>
    </citation>
    <scope>NUCLEOTIDE SEQUENCE [LARGE SCALE GENOMIC DNA]</scope>
    <source>
        <strain evidence="3 4">DSM 100309</strain>
    </source>
</reference>
<dbReference type="AlphaFoldDB" id="A0A4R3Y2K2"/>
<sequence>MIGLLIYLKMWVIRFRYFRKLERDAKRPRETQESLLLEILKRNAATDFGIKFNLSAIRSYTDYQRIVPVHTYEELRPYIEKQISGHFASLTATPPVMYAQTSGTTGKAKYIPILEESIVAYKRAQKIASYAEYRDVPGIFSGKILAVVSPAIEGYLENGMPYGSMSGIVYKNMPDIVRSQYVLPSEIFECVDYEIKYQLIAAFALAEENITVLASANPSTFLRLEEIIQQHTDKLIHFVATGDLMSLVDGSIDKEVVVKLLPYCRVNARRAEHLKRILSKHGALKFHDLWPNIKAVVTWTSGSCGLLIPKLKRLLPTEVAIIEMGYLSSEFRGTITLDCIRNLGLPAIQDVFFEFIEITDWSKDIHTTLTIEQIEAGKRYYILVTALHGLYRYFINDIIEVTGKYENTPTISFVQKGKGVTSFSGEKLYESQVIQAVQQTCLAFAVEPDFFIMLADEADFSYVLYLESKTSLLPVTFTALLNQTIGELNMEYLAKIQSGRIKSATVNRLKSGALEAFKKHCISAGQREGQFKIVKLQYRKDVSFSFDEYVEV</sequence>
<dbReference type="Pfam" id="PF23572">
    <property type="entry name" value="GH3_C"/>
    <property type="match status" value="1"/>
</dbReference>
<dbReference type="Proteomes" id="UP000295367">
    <property type="component" value="Unassembled WGS sequence"/>
</dbReference>
<dbReference type="PANTHER" id="PTHR31901">
    <property type="entry name" value="GH3 DOMAIN-CONTAINING PROTEIN"/>
    <property type="match status" value="1"/>
</dbReference>
<dbReference type="InterPro" id="IPR055378">
    <property type="entry name" value="GH3_C"/>
</dbReference>
<proteinExistence type="predicted"/>
<dbReference type="RefSeq" id="WP_124946633.1">
    <property type="nucleotide sequence ID" value="NZ_BHVT01000037.1"/>
</dbReference>
<gene>
    <name evidence="3" type="ORF">EDC63_108128</name>
</gene>
<protein>
    <submittedName>
        <fullName evidence="3">GH3 auxin-responsive promoter</fullName>
    </submittedName>
</protein>
<name>A0A4R3Y2K2_9PROT</name>
<dbReference type="InterPro" id="IPR004993">
    <property type="entry name" value="GH3"/>
</dbReference>
<dbReference type="EMBL" id="SMCO01000008">
    <property type="protein sequence ID" value="TCV85920.1"/>
    <property type="molecule type" value="Genomic_DNA"/>
</dbReference>
<accession>A0A4R3Y2K2</accession>
<dbReference type="OrthoDB" id="9807441at2"/>
<dbReference type="GO" id="GO:0016881">
    <property type="term" value="F:acid-amino acid ligase activity"/>
    <property type="evidence" value="ECO:0007669"/>
    <property type="project" value="TreeGrafter"/>
</dbReference>
<dbReference type="InterPro" id="IPR055377">
    <property type="entry name" value="GH3_M"/>
</dbReference>
<comment type="caution">
    <text evidence="3">The sequence shown here is derived from an EMBL/GenBank/DDBJ whole genome shotgun (WGS) entry which is preliminary data.</text>
</comment>
<organism evidence="3 4">
    <name type="scientific">Sulfurirhabdus autotrophica</name>
    <dbReference type="NCBI Taxonomy" id="1706046"/>
    <lineage>
        <taxon>Bacteria</taxon>
        <taxon>Pseudomonadati</taxon>
        <taxon>Pseudomonadota</taxon>
        <taxon>Betaproteobacteria</taxon>
        <taxon>Nitrosomonadales</taxon>
        <taxon>Sulfuricellaceae</taxon>
        <taxon>Sulfurirhabdus</taxon>
    </lineage>
</organism>
<evidence type="ECO:0000313" key="4">
    <source>
        <dbReference type="Proteomes" id="UP000295367"/>
    </source>
</evidence>
<evidence type="ECO:0000259" key="1">
    <source>
        <dbReference type="Pfam" id="PF23571"/>
    </source>
</evidence>
<keyword evidence="4" id="KW-1185">Reference proteome</keyword>
<feature type="domain" description="GH3 C-terminal" evidence="2">
    <location>
        <begin position="432"/>
        <end position="535"/>
    </location>
</feature>
<feature type="domain" description="GH3 middle" evidence="1">
    <location>
        <begin position="348"/>
        <end position="416"/>
    </location>
</feature>